<feature type="transmembrane region" description="Helical" evidence="2">
    <location>
        <begin position="143"/>
        <end position="166"/>
    </location>
</feature>
<feature type="domain" description="GGDEF" evidence="3">
    <location>
        <begin position="407"/>
        <end position="542"/>
    </location>
</feature>
<organism evidence="4 5">
    <name type="scientific">Kineococcus xinjiangensis</name>
    <dbReference type="NCBI Taxonomy" id="512762"/>
    <lineage>
        <taxon>Bacteria</taxon>
        <taxon>Bacillati</taxon>
        <taxon>Actinomycetota</taxon>
        <taxon>Actinomycetes</taxon>
        <taxon>Kineosporiales</taxon>
        <taxon>Kineosporiaceae</taxon>
        <taxon>Kineococcus</taxon>
    </lineage>
</organism>
<evidence type="ECO:0000259" key="3">
    <source>
        <dbReference type="PROSITE" id="PS50887"/>
    </source>
</evidence>
<protein>
    <submittedName>
        <fullName evidence="4">Diguanylate cyclase (GGDEF)-like protein</fullName>
    </submittedName>
</protein>
<dbReference type="InterPro" id="IPR000014">
    <property type="entry name" value="PAS"/>
</dbReference>
<dbReference type="Gene3D" id="3.30.70.270">
    <property type="match status" value="1"/>
</dbReference>
<dbReference type="InterPro" id="IPR000160">
    <property type="entry name" value="GGDEF_dom"/>
</dbReference>
<dbReference type="InterPro" id="IPR029787">
    <property type="entry name" value="Nucleotide_cyclase"/>
</dbReference>
<dbReference type="OrthoDB" id="23692at2"/>
<evidence type="ECO:0000256" key="1">
    <source>
        <dbReference type="SAM" id="Coils"/>
    </source>
</evidence>
<keyword evidence="2" id="KW-0812">Transmembrane</keyword>
<dbReference type="NCBIfam" id="TIGR00254">
    <property type="entry name" value="GGDEF"/>
    <property type="match status" value="1"/>
</dbReference>
<dbReference type="PROSITE" id="PS50887">
    <property type="entry name" value="GGDEF"/>
    <property type="match status" value="1"/>
</dbReference>
<dbReference type="FunFam" id="3.30.70.270:FF:000001">
    <property type="entry name" value="Diguanylate cyclase domain protein"/>
    <property type="match status" value="1"/>
</dbReference>
<dbReference type="AlphaFoldDB" id="A0A2S6IGW7"/>
<dbReference type="InterPro" id="IPR013656">
    <property type="entry name" value="PAS_4"/>
</dbReference>
<feature type="transmembrane region" description="Helical" evidence="2">
    <location>
        <begin position="6"/>
        <end position="26"/>
    </location>
</feature>
<gene>
    <name evidence="4" type="ORF">CLV92_11028</name>
</gene>
<feature type="transmembrane region" description="Helical" evidence="2">
    <location>
        <begin position="33"/>
        <end position="51"/>
    </location>
</feature>
<evidence type="ECO:0000313" key="5">
    <source>
        <dbReference type="Proteomes" id="UP000239485"/>
    </source>
</evidence>
<feature type="transmembrane region" description="Helical" evidence="2">
    <location>
        <begin position="63"/>
        <end position="90"/>
    </location>
</feature>
<sequence>MFLWQPWALLLAAASLASLLAAQATWRRRHETSAVAALSVVMLGTCLWSGAKALGLSLASIEAQILMGVVAYPGICAVVLGFFCLARAMCDRRWTWRWNRDGLLAIAFVVLFALLATNRWHNLVSSNRRLEGDPPKLRYDPEVLFWVHTLYSYALLACALLLLLRGALRVSRAHRARFVWPVIGGLVPIAGNVLNIFVLPDLPVDPAPILFLITALICLWALTRSVTPDVLPIALPQVVAAIGDCVAVVDRRGRILEANPAADAFLRRTARRRSGPQAVPARLEGTVLQELTGPLGFEFDPSAPQERTLDLPDDGVVLDVHTSPLTDNRGTCIGWVLVARDVTAALRQQQEVLAANEALREQLDLVERLRAELAEQAVRDPLTGLFNRRKLVEMLHREVPERLAAGDPVSLLMMDVDKFKGVNDNHGHAVGDAVLIGMGRALSVGICPRELLARYGGEEFVIVLPGVGAAEARERAEEWRARCALVEVDGAAGTKVSTTMSIGLVTATAGSPVEVEHLLATADAALYEAKASGRDRVVTGRLQPAAVQPAGA</sequence>
<accession>A0A2S6IGW7</accession>
<dbReference type="RefSeq" id="WP_158257247.1">
    <property type="nucleotide sequence ID" value="NZ_PTJD01000010.1"/>
</dbReference>
<dbReference type="Gene3D" id="3.30.450.20">
    <property type="entry name" value="PAS domain"/>
    <property type="match status" value="1"/>
</dbReference>
<keyword evidence="1" id="KW-0175">Coiled coil</keyword>
<dbReference type="Pfam" id="PF00990">
    <property type="entry name" value="GGDEF"/>
    <property type="match status" value="1"/>
</dbReference>
<dbReference type="InterPro" id="IPR031621">
    <property type="entry name" value="HisKA_7TM"/>
</dbReference>
<dbReference type="SUPFAM" id="SSF55785">
    <property type="entry name" value="PYP-like sensor domain (PAS domain)"/>
    <property type="match status" value="1"/>
</dbReference>
<feature type="transmembrane region" description="Helical" evidence="2">
    <location>
        <begin position="102"/>
        <end position="123"/>
    </location>
</feature>
<evidence type="ECO:0000313" key="4">
    <source>
        <dbReference type="EMBL" id="PPK93400.1"/>
    </source>
</evidence>
<keyword evidence="2" id="KW-1133">Transmembrane helix</keyword>
<dbReference type="PANTHER" id="PTHR45138">
    <property type="entry name" value="REGULATORY COMPONENTS OF SENSORY TRANSDUCTION SYSTEM"/>
    <property type="match status" value="1"/>
</dbReference>
<dbReference type="Pfam" id="PF16927">
    <property type="entry name" value="HisKA_7TM"/>
    <property type="match status" value="1"/>
</dbReference>
<dbReference type="Proteomes" id="UP000239485">
    <property type="component" value="Unassembled WGS sequence"/>
</dbReference>
<dbReference type="CDD" id="cd00130">
    <property type="entry name" value="PAS"/>
    <property type="match status" value="1"/>
</dbReference>
<dbReference type="InterPro" id="IPR050469">
    <property type="entry name" value="Diguanylate_Cyclase"/>
</dbReference>
<dbReference type="Pfam" id="PF08448">
    <property type="entry name" value="PAS_4"/>
    <property type="match status" value="1"/>
</dbReference>
<dbReference type="GO" id="GO:0052621">
    <property type="term" value="F:diguanylate cyclase activity"/>
    <property type="evidence" value="ECO:0007669"/>
    <property type="project" value="TreeGrafter"/>
</dbReference>
<dbReference type="GO" id="GO:1902201">
    <property type="term" value="P:negative regulation of bacterial-type flagellum-dependent cell motility"/>
    <property type="evidence" value="ECO:0007669"/>
    <property type="project" value="TreeGrafter"/>
</dbReference>
<keyword evidence="2" id="KW-0472">Membrane</keyword>
<dbReference type="InterPro" id="IPR035965">
    <property type="entry name" value="PAS-like_dom_sf"/>
</dbReference>
<keyword evidence="5" id="KW-1185">Reference proteome</keyword>
<dbReference type="SMART" id="SM00267">
    <property type="entry name" value="GGDEF"/>
    <property type="match status" value="1"/>
</dbReference>
<dbReference type="GO" id="GO:0005886">
    <property type="term" value="C:plasma membrane"/>
    <property type="evidence" value="ECO:0007669"/>
    <property type="project" value="TreeGrafter"/>
</dbReference>
<reference evidence="4 5" key="1">
    <citation type="submission" date="2018-02" db="EMBL/GenBank/DDBJ databases">
        <title>Genomic Encyclopedia of Archaeal and Bacterial Type Strains, Phase II (KMG-II): from individual species to whole genera.</title>
        <authorList>
            <person name="Goeker M."/>
        </authorList>
    </citation>
    <scope>NUCLEOTIDE SEQUENCE [LARGE SCALE GENOMIC DNA]</scope>
    <source>
        <strain evidence="4 5">DSM 22857</strain>
    </source>
</reference>
<feature type="transmembrane region" description="Helical" evidence="2">
    <location>
        <begin position="178"/>
        <end position="200"/>
    </location>
</feature>
<name>A0A2S6IGW7_9ACTN</name>
<dbReference type="SUPFAM" id="SSF55073">
    <property type="entry name" value="Nucleotide cyclase"/>
    <property type="match status" value="1"/>
</dbReference>
<evidence type="ECO:0000256" key="2">
    <source>
        <dbReference type="SAM" id="Phobius"/>
    </source>
</evidence>
<comment type="caution">
    <text evidence="4">The sequence shown here is derived from an EMBL/GenBank/DDBJ whole genome shotgun (WGS) entry which is preliminary data.</text>
</comment>
<dbReference type="InterPro" id="IPR043128">
    <property type="entry name" value="Rev_trsase/Diguanyl_cyclase"/>
</dbReference>
<dbReference type="CDD" id="cd01949">
    <property type="entry name" value="GGDEF"/>
    <property type="match status" value="1"/>
</dbReference>
<dbReference type="GO" id="GO:0043709">
    <property type="term" value="P:cell adhesion involved in single-species biofilm formation"/>
    <property type="evidence" value="ECO:0007669"/>
    <property type="project" value="TreeGrafter"/>
</dbReference>
<feature type="coiled-coil region" evidence="1">
    <location>
        <begin position="352"/>
        <end position="379"/>
    </location>
</feature>
<dbReference type="EMBL" id="PTJD01000010">
    <property type="protein sequence ID" value="PPK93400.1"/>
    <property type="molecule type" value="Genomic_DNA"/>
</dbReference>
<proteinExistence type="predicted"/>
<dbReference type="PANTHER" id="PTHR45138:SF9">
    <property type="entry name" value="DIGUANYLATE CYCLASE DGCM-RELATED"/>
    <property type="match status" value="1"/>
</dbReference>